<dbReference type="OrthoDB" id="9876299at2759"/>
<dbReference type="PRINTS" id="PR00080">
    <property type="entry name" value="SDRFAMILY"/>
</dbReference>
<evidence type="ECO:0000313" key="6">
    <source>
        <dbReference type="EMBL" id="KAF9780129.1"/>
    </source>
</evidence>
<reference evidence="6" key="1">
    <citation type="journal article" date="2020" name="Nat. Commun.">
        <title>Large-scale genome sequencing of mycorrhizal fungi provides insights into the early evolution of symbiotic traits.</title>
        <authorList>
            <person name="Miyauchi S."/>
            <person name="Kiss E."/>
            <person name="Kuo A."/>
            <person name="Drula E."/>
            <person name="Kohler A."/>
            <person name="Sanchez-Garcia M."/>
            <person name="Morin E."/>
            <person name="Andreopoulos B."/>
            <person name="Barry K.W."/>
            <person name="Bonito G."/>
            <person name="Buee M."/>
            <person name="Carver A."/>
            <person name="Chen C."/>
            <person name="Cichocki N."/>
            <person name="Clum A."/>
            <person name="Culley D."/>
            <person name="Crous P.W."/>
            <person name="Fauchery L."/>
            <person name="Girlanda M."/>
            <person name="Hayes R.D."/>
            <person name="Keri Z."/>
            <person name="LaButti K."/>
            <person name="Lipzen A."/>
            <person name="Lombard V."/>
            <person name="Magnuson J."/>
            <person name="Maillard F."/>
            <person name="Murat C."/>
            <person name="Nolan M."/>
            <person name="Ohm R.A."/>
            <person name="Pangilinan J."/>
            <person name="Pereira M.F."/>
            <person name="Perotto S."/>
            <person name="Peter M."/>
            <person name="Pfister S."/>
            <person name="Riley R."/>
            <person name="Sitrit Y."/>
            <person name="Stielow J.B."/>
            <person name="Szollosi G."/>
            <person name="Zifcakova L."/>
            <person name="Stursova M."/>
            <person name="Spatafora J.W."/>
            <person name="Tedersoo L."/>
            <person name="Vaario L.M."/>
            <person name="Yamada A."/>
            <person name="Yan M."/>
            <person name="Wang P."/>
            <person name="Xu J."/>
            <person name="Bruns T."/>
            <person name="Baldrian P."/>
            <person name="Vilgalys R."/>
            <person name="Dunand C."/>
            <person name="Henrissat B."/>
            <person name="Grigoriev I.V."/>
            <person name="Hibbett D."/>
            <person name="Nagy L.G."/>
            <person name="Martin F.M."/>
        </authorList>
    </citation>
    <scope>NUCLEOTIDE SEQUENCE</scope>
    <source>
        <strain evidence="6">UH-Tt-Lm1</strain>
    </source>
</reference>
<dbReference type="SUPFAM" id="SSF51735">
    <property type="entry name" value="NAD(P)-binding Rossmann-fold domains"/>
    <property type="match status" value="1"/>
</dbReference>
<dbReference type="Proteomes" id="UP000736335">
    <property type="component" value="Unassembled WGS sequence"/>
</dbReference>
<evidence type="ECO:0000259" key="5">
    <source>
        <dbReference type="SMART" id="SM00822"/>
    </source>
</evidence>
<keyword evidence="2" id="KW-0521">NADP</keyword>
<dbReference type="GO" id="GO:0050664">
    <property type="term" value="F:oxidoreductase activity, acting on NAD(P)H, oxygen as acceptor"/>
    <property type="evidence" value="ECO:0007669"/>
    <property type="project" value="TreeGrafter"/>
</dbReference>
<evidence type="ECO:0000256" key="2">
    <source>
        <dbReference type="ARBA" id="ARBA00022857"/>
    </source>
</evidence>
<dbReference type="InterPro" id="IPR020904">
    <property type="entry name" value="Sc_DH/Rdtase_CS"/>
</dbReference>
<dbReference type="PANTHER" id="PTHR43008:SF8">
    <property type="entry name" value="BENZIL REDUCTASE ((S)-BENZOIN FORMING) IRC24"/>
    <property type="match status" value="1"/>
</dbReference>
<comment type="similarity">
    <text evidence="1 4">Belongs to the short-chain dehydrogenases/reductases (SDR) family.</text>
</comment>
<evidence type="ECO:0000256" key="4">
    <source>
        <dbReference type="RuleBase" id="RU000363"/>
    </source>
</evidence>
<dbReference type="PRINTS" id="PR00081">
    <property type="entry name" value="GDHRDH"/>
</dbReference>
<feature type="domain" description="Ketoreductase" evidence="5">
    <location>
        <begin position="4"/>
        <end position="186"/>
    </location>
</feature>
<dbReference type="InterPro" id="IPR036291">
    <property type="entry name" value="NAD(P)-bd_dom_sf"/>
</dbReference>
<dbReference type="SMART" id="SM00822">
    <property type="entry name" value="PKS_KR"/>
    <property type="match status" value="1"/>
</dbReference>
<keyword evidence="3" id="KW-0560">Oxidoreductase</keyword>
<dbReference type="Pfam" id="PF00106">
    <property type="entry name" value="adh_short"/>
    <property type="match status" value="1"/>
</dbReference>
<dbReference type="AlphaFoldDB" id="A0A9P6H7Z3"/>
<dbReference type="InterPro" id="IPR002347">
    <property type="entry name" value="SDR_fam"/>
</dbReference>
<dbReference type="Gene3D" id="3.40.50.720">
    <property type="entry name" value="NAD(P)-binding Rossmann-like Domain"/>
    <property type="match status" value="1"/>
</dbReference>
<protein>
    <submittedName>
        <fullName evidence="6">Short-chain dehydrogenase</fullName>
    </submittedName>
</protein>
<gene>
    <name evidence="6" type="ORF">BJ322DRAFT_1112805</name>
</gene>
<sequence>MTRPVVIVTGASRGIGLGAIKALLTEFNAIVGAISRSKTAELVQLETTHGESLKTFQCDITNETTLTDVISTFIKAHNRLDGLVLNAGVLEPLGPIGDETVPLDAWKSHFDVNFFSLVPALRASLPALRSTQGRVVFVSSGAATGGMASWGPYNASKAALNSLCRTLAQEEPDITAIAFRPGVVDTAMQATLRNSADKMTPTDHQRFIKAHAEGSLVSPEASGYLIASLVLKAKKELHGQFISNTAPELEEYQKK</sequence>
<keyword evidence="7" id="KW-1185">Reference proteome</keyword>
<dbReference type="InterPro" id="IPR057326">
    <property type="entry name" value="KR_dom"/>
</dbReference>
<comment type="caution">
    <text evidence="6">The sequence shown here is derived from an EMBL/GenBank/DDBJ whole genome shotgun (WGS) entry which is preliminary data.</text>
</comment>
<reference evidence="6" key="2">
    <citation type="submission" date="2020-11" db="EMBL/GenBank/DDBJ databases">
        <authorList>
            <consortium name="DOE Joint Genome Institute"/>
            <person name="Kuo A."/>
            <person name="Miyauchi S."/>
            <person name="Kiss E."/>
            <person name="Drula E."/>
            <person name="Kohler A."/>
            <person name="Sanchez-Garcia M."/>
            <person name="Andreopoulos B."/>
            <person name="Barry K.W."/>
            <person name="Bonito G."/>
            <person name="Buee M."/>
            <person name="Carver A."/>
            <person name="Chen C."/>
            <person name="Cichocki N."/>
            <person name="Clum A."/>
            <person name="Culley D."/>
            <person name="Crous P.W."/>
            <person name="Fauchery L."/>
            <person name="Girlanda M."/>
            <person name="Hayes R."/>
            <person name="Keri Z."/>
            <person name="Labutti K."/>
            <person name="Lipzen A."/>
            <person name="Lombard V."/>
            <person name="Magnuson J."/>
            <person name="Maillard F."/>
            <person name="Morin E."/>
            <person name="Murat C."/>
            <person name="Nolan M."/>
            <person name="Ohm R."/>
            <person name="Pangilinan J."/>
            <person name="Pereira M."/>
            <person name="Perotto S."/>
            <person name="Peter M."/>
            <person name="Riley R."/>
            <person name="Sitrit Y."/>
            <person name="Stielow B."/>
            <person name="Szollosi G."/>
            <person name="Zifcakova L."/>
            <person name="Stursova M."/>
            <person name="Spatafora J.W."/>
            <person name="Tedersoo L."/>
            <person name="Vaario L.-M."/>
            <person name="Yamada A."/>
            <person name="Yan M."/>
            <person name="Wang P."/>
            <person name="Xu J."/>
            <person name="Bruns T."/>
            <person name="Baldrian P."/>
            <person name="Vilgalys R."/>
            <person name="Henrissat B."/>
            <person name="Grigoriev I.V."/>
            <person name="Hibbett D."/>
            <person name="Nagy L.G."/>
            <person name="Martin F.M."/>
        </authorList>
    </citation>
    <scope>NUCLEOTIDE SEQUENCE</scope>
    <source>
        <strain evidence="6">UH-Tt-Lm1</strain>
    </source>
</reference>
<evidence type="ECO:0000256" key="3">
    <source>
        <dbReference type="ARBA" id="ARBA00023002"/>
    </source>
</evidence>
<name>A0A9P6H7Z3_9AGAM</name>
<accession>A0A9P6H7Z3</accession>
<dbReference type="PANTHER" id="PTHR43008">
    <property type="entry name" value="BENZIL REDUCTASE"/>
    <property type="match status" value="1"/>
</dbReference>
<evidence type="ECO:0000313" key="7">
    <source>
        <dbReference type="Proteomes" id="UP000736335"/>
    </source>
</evidence>
<dbReference type="EMBL" id="WIUZ02000017">
    <property type="protein sequence ID" value="KAF9780129.1"/>
    <property type="molecule type" value="Genomic_DNA"/>
</dbReference>
<proteinExistence type="inferred from homology"/>
<organism evidence="6 7">
    <name type="scientific">Thelephora terrestris</name>
    <dbReference type="NCBI Taxonomy" id="56493"/>
    <lineage>
        <taxon>Eukaryota</taxon>
        <taxon>Fungi</taxon>
        <taxon>Dikarya</taxon>
        <taxon>Basidiomycota</taxon>
        <taxon>Agaricomycotina</taxon>
        <taxon>Agaricomycetes</taxon>
        <taxon>Thelephorales</taxon>
        <taxon>Thelephoraceae</taxon>
        <taxon>Thelephora</taxon>
    </lineage>
</organism>
<dbReference type="FunFam" id="3.40.50.720:FF:000281">
    <property type="entry name" value="Uncharacterized oxidoreductase YIR035C"/>
    <property type="match status" value="1"/>
</dbReference>
<evidence type="ECO:0000256" key="1">
    <source>
        <dbReference type="ARBA" id="ARBA00006484"/>
    </source>
</evidence>
<dbReference type="PROSITE" id="PS00061">
    <property type="entry name" value="ADH_SHORT"/>
    <property type="match status" value="1"/>
</dbReference>